<sequence length="510" mass="52716">MKIASFLRGITPAGIVVFVACALAVLNIGAELFLGLSVVTTVLSVLVAGAAVVSARLKTGLTDYVLSLALVAQSAIFTATFTGHAWQIDTHMLYFLVLACVSVLGRVGPLLAACGVIAVHHAGFSLLMPALVFPSVTLAENLLRTGLHGVLVLLETGALALSIAQRNTMAARAEAATWDATEEAGRAQAARDDAQRRADETDAAVAVLRAHLSRLADRDLDCPIDSTLPVEFADVGDDFNRAVSQLSEAIGSAQSMARGFAREAEALQSVTGSLSTRSEEQALALSEVNSGIGAVSERLAAAAAQADDAANAASRTRSEAEEGGVVTDRAIAAMNLIESSTSEVAKIMDLIDDIAFQTNLLSLNAGVEAARAGESGRGFAVVASEVRGLAQRTAEAASGVKELIAKSASHVSDGAALVNETGDRLSRIVDQVKAVSGMIETIRDGSQAQSADISSLSQTVADLDGRTQATAGQSEELAAMGMRLRSDAEELAQSMAAFHQVGVRQGRHAA</sequence>
<dbReference type="AlphaFoldDB" id="A0A1H3IGD8"/>
<evidence type="ECO:0000259" key="5">
    <source>
        <dbReference type="PROSITE" id="PS50111"/>
    </source>
</evidence>
<keyword evidence="3" id="KW-0807">Transducer</keyword>
<evidence type="ECO:0000313" key="8">
    <source>
        <dbReference type="Proteomes" id="UP000199286"/>
    </source>
</evidence>
<gene>
    <name evidence="7" type="ORF">SAMN05444340_10551</name>
</gene>
<dbReference type="InterPro" id="IPR004089">
    <property type="entry name" value="MCPsignal_dom"/>
</dbReference>
<keyword evidence="1" id="KW-0145">Chemotaxis</keyword>
<dbReference type="STRING" id="321339.SAMN05444340_10551"/>
<feature type="transmembrane region" description="Helical" evidence="4">
    <location>
        <begin position="119"/>
        <end position="139"/>
    </location>
</feature>
<dbReference type="PROSITE" id="PS50885">
    <property type="entry name" value="HAMP"/>
    <property type="match status" value="1"/>
</dbReference>
<evidence type="ECO:0000313" key="7">
    <source>
        <dbReference type="EMBL" id="SDY26760.1"/>
    </source>
</evidence>
<dbReference type="InterPro" id="IPR051310">
    <property type="entry name" value="MCP_chemotaxis"/>
</dbReference>
<dbReference type="PANTHER" id="PTHR43531">
    <property type="entry name" value="PROTEIN ICFG"/>
    <property type="match status" value="1"/>
</dbReference>
<evidence type="ECO:0000256" key="2">
    <source>
        <dbReference type="ARBA" id="ARBA00029447"/>
    </source>
</evidence>
<evidence type="ECO:0000259" key="6">
    <source>
        <dbReference type="PROSITE" id="PS50885"/>
    </source>
</evidence>
<dbReference type="PANTHER" id="PTHR43531:SF11">
    <property type="entry name" value="METHYL-ACCEPTING CHEMOTAXIS PROTEIN 3"/>
    <property type="match status" value="1"/>
</dbReference>
<evidence type="ECO:0000256" key="1">
    <source>
        <dbReference type="ARBA" id="ARBA00022500"/>
    </source>
</evidence>
<keyword evidence="4" id="KW-0472">Membrane</keyword>
<dbReference type="InterPro" id="IPR003660">
    <property type="entry name" value="HAMP_dom"/>
</dbReference>
<dbReference type="Gene3D" id="1.10.287.950">
    <property type="entry name" value="Methyl-accepting chemotaxis protein"/>
    <property type="match status" value="1"/>
</dbReference>
<proteinExistence type="inferred from homology"/>
<keyword evidence="8" id="KW-1185">Reference proteome</keyword>
<dbReference type="GO" id="GO:0016020">
    <property type="term" value="C:membrane"/>
    <property type="evidence" value="ECO:0007669"/>
    <property type="project" value="InterPro"/>
</dbReference>
<dbReference type="Pfam" id="PF00015">
    <property type="entry name" value="MCPsignal"/>
    <property type="match status" value="1"/>
</dbReference>
<dbReference type="SUPFAM" id="SSF58104">
    <property type="entry name" value="Methyl-accepting chemotaxis protein (MCP) signaling domain"/>
    <property type="match status" value="1"/>
</dbReference>
<reference evidence="7 8" key="1">
    <citation type="submission" date="2016-10" db="EMBL/GenBank/DDBJ databases">
        <authorList>
            <person name="de Groot N.N."/>
        </authorList>
    </citation>
    <scope>NUCLEOTIDE SEQUENCE [LARGE SCALE GENOMIC DNA]</scope>
    <source>
        <strain evidence="7 8">DSM 26880</strain>
    </source>
</reference>
<evidence type="ECO:0000256" key="4">
    <source>
        <dbReference type="SAM" id="Phobius"/>
    </source>
</evidence>
<dbReference type="RefSeq" id="WP_089882039.1">
    <property type="nucleotide sequence ID" value="NZ_FNPF01000005.1"/>
</dbReference>
<feature type="domain" description="HAMP" evidence="6">
    <location>
        <begin position="203"/>
        <end position="251"/>
    </location>
</feature>
<keyword evidence="4" id="KW-1133">Transmembrane helix</keyword>
<dbReference type="SMART" id="SM00283">
    <property type="entry name" value="MA"/>
    <property type="match status" value="1"/>
</dbReference>
<keyword evidence="4" id="KW-0812">Transmembrane</keyword>
<dbReference type="Proteomes" id="UP000199286">
    <property type="component" value="Unassembled WGS sequence"/>
</dbReference>
<organism evidence="7 8">
    <name type="scientific">Citreimonas salinaria</name>
    <dbReference type="NCBI Taxonomy" id="321339"/>
    <lineage>
        <taxon>Bacteria</taxon>
        <taxon>Pseudomonadati</taxon>
        <taxon>Pseudomonadota</taxon>
        <taxon>Alphaproteobacteria</taxon>
        <taxon>Rhodobacterales</taxon>
        <taxon>Roseobacteraceae</taxon>
        <taxon>Citreimonas</taxon>
    </lineage>
</organism>
<comment type="similarity">
    <text evidence="2">Belongs to the methyl-accepting chemotaxis (MCP) protein family.</text>
</comment>
<feature type="transmembrane region" description="Helical" evidence="4">
    <location>
        <begin position="92"/>
        <end position="112"/>
    </location>
</feature>
<feature type="domain" description="Methyl-accepting transducer" evidence="5">
    <location>
        <begin position="256"/>
        <end position="478"/>
    </location>
</feature>
<dbReference type="PROSITE" id="PS51257">
    <property type="entry name" value="PROKAR_LIPOPROTEIN"/>
    <property type="match status" value="1"/>
</dbReference>
<dbReference type="GO" id="GO:0006935">
    <property type="term" value="P:chemotaxis"/>
    <property type="evidence" value="ECO:0007669"/>
    <property type="project" value="UniProtKB-KW"/>
</dbReference>
<dbReference type="EMBL" id="FNPF01000005">
    <property type="protein sequence ID" value="SDY26760.1"/>
    <property type="molecule type" value="Genomic_DNA"/>
</dbReference>
<name>A0A1H3IGD8_9RHOB</name>
<protein>
    <submittedName>
        <fullName evidence="7">Methyl-accepting chemotaxis sensory transducer</fullName>
    </submittedName>
</protein>
<feature type="transmembrane region" description="Helical" evidence="4">
    <location>
        <begin position="7"/>
        <end position="26"/>
    </location>
</feature>
<feature type="transmembrane region" description="Helical" evidence="4">
    <location>
        <begin position="32"/>
        <end position="53"/>
    </location>
</feature>
<evidence type="ECO:0000256" key="3">
    <source>
        <dbReference type="PROSITE-ProRule" id="PRU00284"/>
    </source>
</evidence>
<dbReference type="GO" id="GO:0007165">
    <property type="term" value="P:signal transduction"/>
    <property type="evidence" value="ECO:0007669"/>
    <property type="project" value="UniProtKB-KW"/>
</dbReference>
<feature type="transmembrane region" description="Helical" evidence="4">
    <location>
        <begin position="65"/>
        <end position="86"/>
    </location>
</feature>
<accession>A0A1H3IGD8</accession>
<dbReference type="PROSITE" id="PS50111">
    <property type="entry name" value="CHEMOTAXIS_TRANSDUC_2"/>
    <property type="match status" value="1"/>
</dbReference>